<dbReference type="Proteomes" id="UP000008144">
    <property type="component" value="Chromosome 12"/>
</dbReference>
<dbReference type="Ensembl" id="ENSCINT00000021850.2">
    <property type="protein sequence ID" value="ENSCINP00000021604.2"/>
    <property type="gene ID" value="ENSCING00000020508.1"/>
</dbReference>
<evidence type="ECO:0000313" key="3">
    <source>
        <dbReference type="Proteomes" id="UP000008144"/>
    </source>
</evidence>
<evidence type="ECO:0000256" key="1">
    <source>
        <dbReference type="SAM" id="MobiDB-lite"/>
    </source>
</evidence>
<dbReference type="EMBL" id="EAAA01000897">
    <property type="status" value="NOT_ANNOTATED_CDS"/>
    <property type="molecule type" value="Genomic_DNA"/>
</dbReference>
<reference evidence="2" key="2">
    <citation type="journal article" date="2008" name="Genome Biol.">
        <title>Improved genome assembly and evidence-based global gene model set for the chordate Ciona intestinalis: new insight into intron and operon populations.</title>
        <authorList>
            <person name="Satou Y."/>
            <person name="Mineta K."/>
            <person name="Ogasawara M."/>
            <person name="Sasakura Y."/>
            <person name="Shoguchi E."/>
            <person name="Ueno K."/>
            <person name="Yamada L."/>
            <person name="Matsumoto J."/>
            <person name="Wasserscheid J."/>
            <person name="Dewar K."/>
            <person name="Wiley G.B."/>
            <person name="Macmil S.L."/>
            <person name="Roe B.A."/>
            <person name="Zeller R.W."/>
            <person name="Hastings K.E."/>
            <person name="Lemaire P."/>
            <person name="Lindquist E."/>
            <person name="Endo T."/>
            <person name="Hotta K."/>
            <person name="Inaba K."/>
        </authorList>
    </citation>
    <scope>NUCLEOTIDE SEQUENCE [LARGE SCALE GENOMIC DNA]</scope>
    <source>
        <strain evidence="2">wild type</strain>
    </source>
</reference>
<feature type="region of interest" description="Disordered" evidence="1">
    <location>
        <begin position="65"/>
        <end position="84"/>
    </location>
</feature>
<name>F6YTD8_CIOIN</name>
<dbReference type="AlphaFoldDB" id="F6YTD8"/>
<dbReference type="InParanoid" id="F6YTD8"/>
<protein>
    <submittedName>
        <fullName evidence="2">Uncharacterized protein</fullName>
    </submittedName>
</protein>
<dbReference type="GeneTree" id="ENSGT00660000097327"/>
<reference evidence="3" key="1">
    <citation type="journal article" date="2002" name="Science">
        <title>The draft genome of Ciona intestinalis: insights into chordate and vertebrate origins.</title>
        <authorList>
            <person name="Dehal P."/>
            <person name="Satou Y."/>
            <person name="Campbell R.K."/>
            <person name="Chapman J."/>
            <person name="Degnan B."/>
            <person name="De Tomaso A."/>
            <person name="Davidson B."/>
            <person name="Di Gregorio A."/>
            <person name="Gelpke M."/>
            <person name="Goodstein D.M."/>
            <person name="Harafuji N."/>
            <person name="Hastings K.E."/>
            <person name="Ho I."/>
            <person name="Hotta K."/>
            <person name="Huang W."/>
            <person name="Kawashima T."/>
            <person name="Lemaire P."/>
            <person name="Martinez D."/>
            <person name="Meinertzhagen I.A."/>
            <person name="Necula S."/>
            <person name="Nonaka M."/>
            <person name="Putnam N."/>
            <person name="Rash S."/>
            <person name="Saiga H."/>
            <person name="Satake M."/>
            <person name="Terry A."/>
            <person name="Yamada L."/>
            <person name="Wang H.G."/>
            <person name="Awazu S."/>
            <person name="Azumi K."/>
            <person name="Boore J."/>
            <person name="Branno M."/>
            <person name="Chin-Bow S."/>
            <person name="DeSantis R."/>
            <person name="Doyle S."/>
            <person name="Francino P."/>
            <person name="Keys D.N."/>
            <person name="Haga S."/>
            <person name="Hayashi H."/>
            <person name="Hino K."/>
            <person name="Imai K.S."/>
            <person name="Inaba K."/>
            <person name="Kano S."/>
            <person name="Kobayashi K."/>
            <person name="Kobayashi M."/>
            <person name="Lee B.I."/>
            <person name="Makabe K.W."/>
            <person name="Manohar C."/>
            <person name="Matassi G."/>
            <person name="Medina M."/>
            <person name="Mochizuki Y."/>
            <person name="Mount S."/>
            <person name="Morishita T."/>
            <person name="Miura S."/>
            <person name="Nakayama A."/>
            <person name="Nishizaka S."/>
            <person name="Nomoto H."/>
            <person name="Ohta F."/>
            <person name="Oishi K."/>
            <person name="Rigoutsos I."/>
            <person name="Sano M."/>
            <person name="Sasaki A."/>
            <person name="Sasakura Y."/>
            <person name="Shoguchi E."/>
            <person name="Shin-i T."/>
            <person name="Spagnuolo A."/>
            <person name="Stainier D."/>
            <person name="Suzuki M.M."/>
            <person name="Tassy O."/>
            <person name="Takatori N."/>
            <person name="Tokuoka M."/>
            <person name="Yagi K."/>
            <person name="Yoshizaki F."/>
            <person name="Wada S."/>
            <person name="Zhang C."/>
            <person name="Hyatt P.D."/>
            <person name="Larimer F."/>
            <person name="Detter C."/>
            <person name="Doggett N."/>
            <person name="Glavina T."/>
            <person name="Hawkins T."/>
            <person name="Richardson P."/>
            <person name="Lucas S."/>
            <person name="Kohara Y."/>
            <person name="Levine M."/>
            <person name="Satoh N."/>
            <person name="Rokhsar D.S."/>
        </authorList>
    </citation>
    <scope>NUCLEOTIDE SEQUENCE [LARGE SCALE GENOMIC DNA]</scope>
</reference>
<organism evidence="2 3">
    <name type="scientific">Ciona intestinalis</name>
    <name type="common">Transparent sea squirt</name>
    <name type="synonym">Ascidia intestinalis</name>
    <dbReference type="NCBI Taxonomy" id="7719"/>
    <lineage>
        <taxon>Eukaryota</taxon>
        <taxon>Metazoa</taxon>
        <taxon>Chordata</taxon>
        <taxon>Tunicata</taxon>
        <taxon>Ascidiacea</taxon>
        <taxon>Phlebobranchia</taxon>
        <taxon>Cionidae</taxon>
        <taxon>Ciona</taxon>
    </lineage>
</organism>
<dbReference type="HOGENOM" id="CLU_2526778_0_0_1"/>
<accession>F6YTD8</accession>
<proteinExistence type="predicted"/>
<sequence length="84" mass="9651">MSNLQTLRQLKDEDTDSYNKALKEMKSDLTNKVGSDEAEKMLTQMDQFLSDKTIDLDQAFDHDETDEIEESKTEEEMLGASDNK</sequence>
<reference evidence="2" key="4">
    <citation type="submission" date="2025-09" db="UniProtKB">
        <authorList>
            <consortium name="Ensembl"/>
        </authorList>
    </citation>
    <scope>IDENTIFICATION</scope>
</reference>
<evidence type="ECO:0000313" key="2">
    <source>
        <dbReference type="Ensembl" id="ENSCINP00000021604.2"/>
    </source>
</evidence>
<reference evidence="2" key="3">
    <citation type="submission" date="2025-08" db="UniProtKB">
        <authorList>
            <consortium name="Ensembl"/>
        </authorList>
    </citation>
    <scope>IDENTIFICATION</scope>
</reference>
<keyword evidence="3" id="KW-1185">Reference proteome</keyword>